<dbReference type="Proteomes" id="UP001296706">
    <property type="component" value="Unassembled WGS sequence"/>
</dbReference>
<keyword evidence="3" id="KW-1185">Reference proteome</keyword>
<dbReference type="RefSeq" id="WP_169400439.1">
    <property type="nucleotide sequence ID" value="NZ_BAAAJH010000023.1"/>
</dbReference>
<protein>
    <recommendedName>
        <fullName evidence="4">Excreted virulence factor EspC (Type VII ESX diderm)</fullName>
    </recommendedName>
</protein>
<gene>
    <name evidence="2" type="ORF">HF577_35800</name>
</gene>
<sequence>MSDDHFWVDPHGLAKSGNGFADQREQVASLHRHIQDLLNRARVVISGDSNGNKFLKDHLDAGVRIRDGVRKWGETSGATGAGVVGAANLFSAAEDGATATAHDLGSKMKGSGSGNGLEQPATSPPASDGSGDEVDRLPRTLMSRPERSSSPLPARGGDATDDSVQLRPLKPAMVLPMGEMTHEGPLVPARELPLPPTGGGDAISGTRGHQWHPVLPVDPVHAPLRAAVVEPAAVTGAPAPGPPAEAS</sequence>
<feature type="region of interest" description="Disordered" evidence="1">
    <location>
        <begin position="102"/>
        <end position="167"/>
    </location>
</feature>
<evidence type="ECO:0000313" key="2">
    <source>
        <dbReference type="EMBL" id="NMH82439.1"/>
    </source>
</evidence>
<name>A0ABX1RS45_9PSEU</name>
<reference evidence="2 3" key="1">
    <citation type="submission" date="2020-04" db="EMBL/GenBank/DDBJ databases">
        <authorList>
            <person name="Klaysubun C."/>
            <person name="Duangmal K."/>
            <person name="Lipun K."/>
        </authorList>
    </citation>
    <scope>NUCLEOTIDE SEQUENCE [LARGE SCALE GENOMIC DNA]</scope>
    <source>
        <strain evidence="2 3">JCM 11839</strain>
    </source>
</reference>
<evidence type="ECO:0000313" key="3">
    <source>
        <dbReference type="Proteomes" id="UP001296706"/>
    </source>
</evidence>
<evidence type="ECO:0000256" key="1">
    <source>
        <dbReference type="SAM" id="MobiDB-lite"/>
    </source>
</evidence>
<evidence type="ECO:0008006" key="4">
    <source>
        <dbReference type="Google" id="ProtNLM"/>
    </source>
</evidence>
<proteinExistence type="predicted"/>
<dbReference type="EMBL" id="JAAXKY010000236">
    <property type="protein sequence ID" value="NMH82439.1"/>
    <property type="molecule type" value="Genomic_DNA"/>
</dbReference>
<organism evidence="2 3">
    <name type="scientific">Pseudonocardia xinjiangensis</name>
    <dbReference type="NCBI Taxonomy" id="75289"/>
    <lineage>
        <taxon>Bacteria</taxon>
        <taxon>Bacillati</taxon>
        <taxon>Actinomycetota</taxon>
        <taxon>Actinomycetes</taxon>
        <taxon>Pseudonocardiales</taxon>
        <taxon>Pseudonocardiaceae</taxon>
        <taxon>Pseudonocardia</taxon>
    </lineage>
</organism>
<accession>A0ABX1RS45</accession>
<comment type="caution">
    <text evidence="2">The sequence shown here is derived from an EMBL/GenBank/DDBJ whole genome shotgun (WGS) entry which is preliminary data.</text>
</comment>